<comment type="caution">
    <text evidence="1">The sequence shown here is derived from an EMBL/GenBank/DDBJ whole genome shotgun (WGS) entry which is preliminary data.</text>
</comment>
<accession>M6ZHP8</accession>
<protein>
    <submittedName>
        <fullName evidence="1">Uncharacterized protein</fullName>
    </submittedName>
</protein>
<reference evidence="1 2" key="1">
    <citation type="submission" date="2013-01" db="EMBL/GenBank/DDBJ databases">
        <authorList>
            <person name="Harkins D.M."/>
            <person name="Durkin A.S."/>
            <person name="Brinkac L.M."/>
            <person name="Haft D.H."/>
            <person name="Selengut J.D."/>
            <person name="Sanka R."/>
            <person name="DePew J."/>
            <person name="Purushe J."/>
            <person name="Picardeau M."/>
            <person name="Werts C."/>
            <person name="Goarant C."/>
            <person name="Vinetz J.M."/>
            <person name="Sutton G.G."/>
            <person name="Nierman W.C."/>
            <person name="Fouts D.E."/>
        </authorList>
    </citation>
    <scope>NUCLEOTIDE SEQUENCE [LARGE SCALE GENOMIC DNA]</scope>
    <source>
        <strain evidence="1 2">200701872</strain>
    </source>
</reference>
<evidence type="ECO:0000313" key="2">
    <source>
        <dbReference type="Proteomes" id="UP000012117"/>
    </source>
</evidence>
<name>M6ZHP8_LEPIR</name>
<dbReference type="BioCyc" id="LINT1193029:G11R4-2190-MONOMER"/>
<dbReference type="AlphaFoldDB" id="M6ZHP8"/>
<organism evidence="1 2">
    <name type="scientific">Leptospira interrogans serovar Pyrogenes str. 200701872</name>
    <dbReference type="NCBI Taxonomy" id="1193029"/>
    <lineage>
        <taxon>Bacteria</taxon>
        <taxon>Pseudomonadati</taxon>
        <taxon>Spirochaetota</taxon>
        <taxon>Spirochaetia</taxon>
        <taxon>Leptospirales</taxon>
        <taxon>Leptospiraceae</taxon>
        <taxon>Leptospira</taxon>
    </lineage>
</organism>
<dbReference type="Proteomes" id="UP000012117">
    <property type="component" value="Unassembled WGS sequence"/>
</dbReference>
<evidence type="ECO:0000313" key="1">
    <source>
        <dbReference type="EMBL" id="EMP05606.1"/>
    </source>
</evidence>
<sequence>MSLFFKLRIETLKFKKELSKIYLAELEPKRIYFTIIHK</sequence>
<dbReference type="EMBL" id="AKWN02000418">
    <property type="protein sequence ID" value="EMP05606.1"/>
    <property type="molecule type" value="Genomic_DNA"/>
</dbReference>
<proteinExistence type="predicted"/>
<gene>
    <name evidence="1" type="ORF">LEP1GSC124_2607</name>
</gene>